<keyword evidence="3 4" id="KW-0648">Protein biosynthesis</keyword>
<dbReference type="Proteomes" id="UP000245934">
    <property type="component" value="Unassembled WGS sequence"/>
</dbReference>
<dbReference type="EMBL" id="QGMZ01000044">
    <property type="protein sequence ID" value="PWR70316.1"/>
    <property type="molecule type" value="Genomic_DNA"/>
</dbReference>
<comment type="similarity">
    <text evidence="4">Belongs to the SepCysS family.</text>
</comment>
<feature type="binding site" evidence="4">
    <location>
        <begin position="213"/>
        <end position="215"/>
    </location>
    <ligand>
        <name>pyridoxal 5'-phosphate</name>
        <dbReference type="ChEBI" id="CHEBI:597326"/>
    </ligand>
</feature>
<evidence type="ECO:0000256" key="1">
    <source>
        <dbReference type="ARBA" id="ARBA00022679"/>
    </source>
</evidence>
<accession>A0A2V2MY51</accession>
<comment type="subunit">
    <text evidence="4">Homodimer. Interacts with SepRS.</text>
</comment>
<evidence type="ECO:0000256" key="4">
    <source>
        <dbReference type="HAMAP-Rule" id="MF_01675"/>
    </source>
</evidence>
<dbReference type="Gene3D" id="3.40.640.10">
    <property type="entry name" value="Type I PLP-dependent aspartate aminotransferase-like (Major domain)"/>
    <property type="match status" value="1"/>
</dbReference>
<protein>
    <recommendedName>
        <fullName evidence="4">O-phospho-L-seryl-tRNA:Cys-tRNA synthase</fullName>
        <ecNumber evidence="4">2.5.1.73</ecNumber>
    </recommendedName>
    <alternativeName>
        <fullName evidence="4">Sep-tRNA:Cys-tRNA synthase</fullName>
        <shortName evidence="4">SepCysS</shortName>
    </alternativeName>
</protein>
<sequence>MNCGEGIDTRQIDELYINLDPIQAGGRLTTDAMKAVLAYGDGYSVCDHCNKPFRLDYISKPPLAEFHKDLAAFVNMDTARLVPGARRGFQAVADALVKPDDPVLLTAYSHYTEFISVEQARGTPFEIPADESHIITKDAAADRIEEVIRTTGKKPALMFVEQVDYQYGNLHPVADIIKVAHQYDIPVLCNGAYTVGIMEVDGKALGADFLVGSGHKSMAAPAPSGVLATTNEWAETVFRTTRVKGDLTGRTFGIKEVEMMGCTLMGVTSVGMMASFPHVKKRVKEFDSQVKYVNQIVDALLSIEGTTVQSEYLRKHTLTRMNTTESFDKIAKTHKKRGFFLTSALKERGITGILAGSTRVWKFNSYGVTEEQAKYVADAFVDIAKAEGLSCSS</sequence>
<dbReference type="Gene3D" id="3.90.1150.10">
    <property type="entry name" value="Aspartate Aminotransferase, domain 1"/>
    <property type="match status" value="1"/>
</dbReference>
<evidence type="ECO:0000256" key="3">
    <source>
        <dbReference type="ARBA" id="ARBA00022917"/>
    </source>
</evidence>
<dbReference type="AlphaFoldDB" id="A0A2V2MY51"/>
<feature type="binding site" evidence="4">
    <location>
        <position position="190"/>
    </location>
    <ligand>
        <name>pyridoxal 5'-phosphate</name>
        <dbReference type="ChEBI" id="CHEBI:597326"/>
    </ligand>
</feature>
<dbReference type="PANTHER" id="PTHR43586:SF3">
    <property type="entry name" value="O-PHOSPHO-L-SERYL-TRNA:CYS-TRNA SYNTHASE"/>
    <property type="match status" value="1"/>
</dbReference>
<feature type="binding site" evidence="4">
    <location>
        <begin position="85"/>
        <end position="86"/>
    </location>
    <ligand>
        <name>pyridoxal 5'-phosphate</name>
        <dbReference type="ChEBI" id="CHEBI:597326"/>
    </ligand>
</feature>
<dbReference type="InterPro" id="IPR013375">
    <property type="entry name" value="Sep_Cys-tRNA_synth_arc"/>
</dbReference>
<dbReference type="InterPro" id="IPR015422">
    <property type="entry name" value="PyrdxlP-dep_Trfase_small"/>
</dbReference>
<evidence type="ECO:0000259" key="5">
    <source>
        <dbReference type="Pfam" id="PF00266"/>
    </source>
</evidence>
<dbReference type="GeneID" id="97609862"/>
<dbReference type="NCBIfam" id="NF006810">
    <property type="entry name" value="PRK09331.1"/>
    <property type="match status" value="1"/>
</dbReference>
<dbReference type="GO" id="GO:0006412">
    <property type="term" value="P:translation"/>
    <property type="evidence" value="ECO:0007669"/>
    <property type="project" value="UniProtKB-KW"/>
</dbReference>
<dbReference type="GO" id="GO:0043766">
    <property type="term" value="F:Sep-tRNA:Cys-tRNA synthase activity"/>
    <property type="evidence" value="ECO:0007669"/>
    <property type="project" value="UniProtKB-UniRule"/>
</dbReference>
<proteinExistence type="inferred from homology"/>
<dbReference type="OrthoDB" id="5817at2157"/>
<comment type="catalytic activity">
    <reaction evidence="4">
        <text>O-phospho-L-seryl-tRNA(Cys) + hydrogen sulfide + H(+) = L-cysteinyl-tRNA(Cys) + phosphate</text>
        <dbReference type="Rhea" id="RHEA:25686"/>
        <dbReference type="Rhea" id="RHEA-COMP:9679"/>
        <dbReference type="Rhea" id="RHEA-COMP:9719"/>
        <dbReference type="ChEBI" id="CHEBI:15378"/>
        <dbReference type="ChEBI" id="CHEBI:29919"/>
        <dbReference type="ChEBI" id="CHEBI:43474"/>
        <dbReference type="ChEBI" id="CHEBI:78517"/>
        <dbReference type="ChEBI" id="CHEBI:78551"/>
        <dbReference type="EC" id="2.5.1.73"/>
    </reaction>
</comment>
<dbReference type="HAMAP" id="MF_01675">
    <property type="entry name" value="Sep_Cys_tRNA_synth"/>
    <property type="match status" value="1"/>
</dbReference>
<comment type="cofactor">
    <cofactor evidence="4">
        <name>pyridoxal 5'-phosphate</name>
        <dbReference type="ChEBI" id="CHEBI:597326"/>
    </cofactor>
</comment>
<evidence type="ECO:0000313" key="7">
    <source>
        <dbReference type="Proteomes" id="UP000245934"/>
    </source>
</evidence>
<dbReference type="Pfam" id="PF00266">
    <property type="entry name" value="Aminotran_5"/>
    <property type="match status" value="1"/>
</dbReference>
<dbReference type="SUPFAM" id="SSF53383">
    <property type="entry name" value="PLP-dependent transferases"/>
    <property type="match status" value="1"/>
</dbReference>
<dbReference type="PANTHER" id="PTHR43586">
    <property type="entry name" value="CYSTEINE DESULFURASE"/>
    <property type="match status" value="1"/>
</dbReference>
<comment type="function">
    <text evidence="4">Converts O-phospho-L-seryl-tRNA(Cys) (Sep-tRNA(Cys)) to L-cysteinyl-tRNA(Cys) (Cys-tRNA(Cys)).</text>
</comment>
<dbReference type="EC" id="2.5.1.73" evidence="4"/>
<dbReference type="NCBIfam" id="TIGR02539">
    <property type="entry name" value="SepCysS"/>
    <property type="match status" value="1"/>
</dbReference>
<keyword evidence="7" id="KW-1185">Reference proteome</keyword>
<reference evidence="6 7" key="1">
    <citation type="submission" date="2018-05" db="EMBL/GenBank/DDBJ databases">
        <title>Draft genome of Methanospirillum stamsii Pt1.</title>
        <authorList>
            <person name="Dueholm M.S."/>
            <person name="Nielsen P.H."/>
            <person name="Bakmann L.F."/>
            <person name="Otzen D.E."/>
        </authorList>
    </citation>
    <scope>NUCLEOTIDE SEQUENCE [LARGE SCALE GENOMIC DNA]</scope>
    <source>
        <strain evidence="6 7">Pt1</strain>
    </source>
</reference>
<dbReference type="InterPro" id="IPR015424">
    <property type="entry name" value="PyrdxlP-dep_Trfase"/>
</dbReference>
<evidence type="ECO:0000256" key="2">
    <source>
        <dbReference type="ARBA" id="ARBA00022898"/>
    </source>
</evidence>
<comment type="caution">
    <text evidence="6">The sequence shown here is derived from an EMBL/GenBank/DDBJ whole genome shotgun (WGS) entry which is preliminary data.</text>
</comment>
<feature type="modified residue" description="N6-(pyridoxal phosphate)lysine" evidence="4">
    <location>
        <position position="216"/>
    </location>
</feature>
<dbReference type="InterPro" id="IPR000192">
    <property type="entry name" value="Aminotrans_V_dom"/>
</dbReference>
<feature type="domain" description="Aminotransferase class V" evidence="5">
    <location>
        <begin position="65"/>
        <end position="308"/>
    </location>
</feature>
<gene>
    <name evidence="6" type="primary">pscS</name>
    <name evidence="6" type="ORF">DLD82_16060</name>
</gene>
<name>A0A2V2MY51_9EURY</name>
<organism evidence="6 7">
    <name type="scientific">Methanospirillum stamsii</name>
    <dbReference type="NCBI Taxonomy" id="1277351"/>
    <lineage>
        <taxon>Archaea</taxon>
        <taxon>Methanobacteriati</taxon>
        <taxon>Methanobacteriota</taxon>
        <taxon>Stenosarchaea group</taxon>
        <taxon>Methanomicrobia</taxon>
        <taxon>Methanomicrobiales</taxon>
        <taxon>Methanospirillaceae</taxon>
        <taxon>Methanospirillum</taxon>
    </lineage>
</organism>
<keyword evidence="2 4" id="KW-0663">Pyridoxal phosphate</keyword>
<keyword evidence="1 4" id="KW-0808">Transferase</keyword>
<dbReference type="RefSeq" id="WP_109942142.1">
    <property type="nucleotide sequence ID" value="NZ_CP176366.1"/>
</dbReference>
<evidence type="ECO:0000313" key="6">
    <source>
        <dbReference type="EMBL" id="PWR70316.1"/>
    </source>
</evidence>
<dbReference type="InterPro" id="IPR015421">
    <property type="entry name" value="PyrdxlP-dep_Trfase_major"/>
</dbReference>